<dbReference type="AlphaFoldDB" id="A0AAD5PLG3"/>
<feature type="region of interest" description="Disordered" evidence="2">
    <location>
        <begin position="1"/>
        <end position="28"/>
    </location>
</feature>
<sequence length="410" mass="46525">MSKPISNKGKGKNKKKATPDPVLLGFPDGSIDPEQDSDAYSTKIGGVPVWLQSGFAPPAEYLKCGICRQSMYLLFQGYVPLANSIYHRVIYVWACNRRLCMRKEGSFTVVRSHLVDPEYLAAHRKKEEEKRKKEQLKLEQQKKAAQPFGAFQLGDLWGSNTPSFSQAASNAITTSEHDDKSTDTDTLTTTLEKMTLDTQSPSLQEQSQQEIPIVSFPGEYLWITEEDLNNYDAMGIDMERYREYIDMQNTLLEASSEDTTEEGTWGGEAYEKQQLPRGVDKQFKKFAERVQLQPNQCVRYQWGGIPLLYHQLQGHQQQSIRSLGGNCSQCGSSRTFELQLMPNILSLLPTSEYASAELSENNKKKDVNSWDIGMEFGTILVFVCEKDCHPVDIEQPSYVKEHVLVQFEQD</sequence>
<dbReference type="PANTHER" id="PTHR47524">
    <property type="entry name" value="20S RRNA ACCUMULATION PROTEIN 4"/>
    <property type="match status" value="1"/>
</dbReference>
<evidence type="ECO:0000256" key="2">
    <source>
        <dbReference type="SAM" id="MobiDB-lite"/>
    </source>
</evidence>
<accession>A0AAD5PLG3</accession>
<dbReference type="GO" id="GO:0030490">
    <property type="term" value="P:maturation of SSU-rRNA"/>
    <property type="evidence" value="ECO:0007669"/>
    <property type="project" value="TreeGrafter"/>
</dbReference>
<protein>
    <submittedName>
        <fullName evidence="4">Programmed cell death protein 2</fullName>
    </submittedName>
</protein>
<keyword evidence="5" id="KW-1185">Reference proteome</keyword>
<dbReference type="InterPro" id="IPR007320">
    <property type="entry name" value="PDCD2_C"/>
</dbReference>
<name>A0AAD5PLG3_9FUNG</name>
<dbReference type="Pfam" id="PF04194">
    <property type="entry name" value="PDCD2_C"/>
    <property type="match status" value="1"/>
</dbReference>
<proteinExistence type="predicted"/>
<feature type="domain" description="Programmed cell death protein 2 C-terminal" evidence="3">
    <location>
        <begin position="280"/>
        <end position="406"/>
    </location>
</feature>
<evidence type="ECO:0000313" key="5">
    <source>
        <dbReference type="Proteomes" id="UP001209540"/>
    </source>
</evidence>
<dbReference type="GO" id="GO:0005737">
    <property type="term" value="C:cytoplasm"/>
    <property type="evidence" value="ECO:0007669"/>
    <property type="project" value="InterPro"/>
</dbReference>
<reference evidence="4" key="1">
    <citation type="journal article" date="2022" name="IScience">
        <title>Evolution of zygomycete secretomes and the origins of terrestrial fungal ecologies.</title>
        <authorList>
            <person name="Chang Y."/>
            <person name="Wang Y."/>
            <person name="Mondo S."/>
            <person name="Ahrendt S."/>
            <person name="Andreopoulos W."/>
            <person name="Barry K."/>
            <person name="Beard J."/>
            <person name="Benny G.L."/>
            <person name="Blankenship S."/>
            <person name="Bonito G."/>
            <person name="Cuomo C."/>
            <person name="Desiro A."/>
            <person name="Gervers K.A."/>
            <person name="Hundley H."/>
            <person name="Kuo A."/>
            <person name="LaButti K."/>
            <person name="Lang B.F."/>
            <person name="Lipzen A."/>
            <person name="O'Donnell K."/>
            <person name="Pangilinan J."/>
            <person name="Reynolds N."/>
            <person name="Sandor L."/>
            <person name="Smith M.E."/>
            <person name="Tsang A."/>
            <person name="Grigoriev I.V."/>
            <person name="Stajich J.E."/>
            <person name="Spatafora J.W."/>
        </authorList>
    </citation>
    <scope>NUCLEOTIDE SEQUENCE</scope>
    <source>
        <strain evidence="4">RSA 2281</strain>
    </source>
</reference>
<feature type="coiled-coil region" evidence="1">
    <location>
        <begin position="119"/>
        <end position="146"/>
    </location>
</feature>
<evidence type="ECO:0000259" key="3">
    <source>
        <dbReference type="Pfam" id="PF04194"/>
    </source>
</evidence>
<evidence type="ECO:0000313" key="4">
    <source>
        <dbReference type="EMBL" id="KAI9277022.1"/>
    </source>
</evidence>
<evidence type="ECO:0000256" key="1">
    <source>
        <dbReference type="SAM" id="Coils"/>
    </source>
</evidence>
<dbReference type="Proteomes" id="UP001209540">
    <property type="component" value="Unassembled WGS sequence"/>
</dbReference>
<keyword evidence="1" id="KW-0175">Coiled coil</keyword>
<gene>
    <name evidence="4" type="ORF">BDA99DRAFT_124606</name>
</gene>
<comment type="caution">
    <text evidence="4">The sequence shown here is derived from an EMBL/GenBank/DDBJ whole genome shotgun (WGS) entry which is preliminary data.</text>
</comment>
<organism evidence="4 5">
    <name type="scientific">Phascolomyces articulosus</name>
    <dbReference type="NCBI Taxonomy" id="60185"/>
    <lineage>
        <taxon>Eukaryota</taxon>
        <taxon>Fungi</taxon>
        <taxon>Fungi incertae sedis</taxon>
        <taxon>Mucoromycota</taxon>
        <taxon>Mucoromycotina</taxon>
        <taxon>Mucoromycetes</taxon>
        <taxon>Mucorales</taxon>
        <taxon>Lichtheimiaceae</taxon>
        <taxon>Phascolomyces</taxon>
    </lineage>
</organism>
<dbReference type="PANTHER" id="PTHR47524:SF1">
    <property type="entry name" value="20S RRNA ACCUMULATION PROTEIN 4"/>
    <property type="match status" value="1"/>
</dbReference>
<reference evidence="4" key="2">
    <citation type="submission" date="2023-02" db="EMBL/GenBank/DDBJ databases">
        <authorList>
            <consortium name="DOE Joint Genome Institute"/>
            <person name="Mondo S.J."/>
            <person name="Chang Y."/>
            <person name="Wang Y."/>
            <person name="Ahrendt S."/>
            <person name="Andreopoulos W."/>
            <person name="Barry K."/>
            <person name="Beard J."/>
            <person name="Benny G.L."/>
            <person name="Blankenship S."/>
            <person name="Bonito G."/>
            <person name="Cuomo C."/>
            <person name="Desiro A."/>
            <person name="Gervers K.A."/>
            <person name="Hundley H."/>
            <person name="Kuo A."/>
            <person name="LaButti K."/>
            <person name="Lang B.F."/>
            <person name="Lipzen A."/>
            <person name="O'Donnell K."/>
            <person name="Pangilinan J."/>
            <person name="Reynolds N."/>
            <person name="Sandor L."/>
            <person name="Smith M.W."/>
            <person name="Tsang A."/>
            <person name="Grigoriev I.V."/>
            <person name="Stajich J.E."/>
            <person name="Spatafora J.W."/>
        </authorList>
    </citation>
    <scope>NUCLEOTIDE SEQUENCE</scope>
    <source>
        <strain evidence="4">RSA 2281</strain>
    </source>
</reference>
<dbReference type="EMBL" id="JAIXMP010000002">
    <property type="protein sequence ID" value="KAI9277022.1"/>
    <property type="molecule type" value="Genomic_DNA"/>
</dbReference>